<dbReference type="Gene3D" id="3.60.21.70">
    <property type="entry name" value="PhoD-like phosphatase"/>
    <property type="match status" value="1"/>
</dbReference>
<dbReference type="PANTHER" id="PTHR33987">
    <property type="entry name" value="CALCINEURIN-LIKE METALLO-PHOSPHOESTERASE SUPERFAMILY PROTEIN"/>
    <property type="match status" value="1"/>
</dbReference>
<dbReference type="AlphaFoldDB" id="A0A4D7JQP5"/>
<evidence type="ECO:0000313" key="4">
    <source>
        <dbReference type="EMBL" id="QCK16977.1"/>
    </source>
</evidence>
<protein>
    <submittedName>
        <fullName evidence="4">Phosphodiesterase</fullName>
    </submittedName>
</protein>
<feature type="signal peptide" evidence="1">
    <location>
        <begin position="1"/>
        <end position="22"/>
    </location>
</feature>
<evidence type="ECO:0000259" key="2">
    <source>
        <dbReference type="Pfam" id="PF09423"/>
    </source>
</evidence>
<dbReference type="EMBL" id="CP028923">
    <property type="protein sequence ID" value="QCK16977.1"/>
    <property type="molecule type" value="Genomic_DNA"/>
</dbReference>
<dbReference type="InterPro" id="IPR018946">
    <property type="entry name" value="PhoD-like_MPP"/>
</dbReference>
<dbReference type="Pfam" id="PF09423">
    <property type="entry name" value="PhoD"/>
    <property type="match status" value="1"/>
</dbReference>
<reference evidence="4 5" key="1">
    <citation type="submission" date="2018-04" db="EMBL/GenBank/DDBJ databases">
        <title>Complete genome uncultured novel isolate.</title>
        <authorList>
            <person name="Merlino G."/>
        </authorList>
    </citation>
    <scope>NUCLEOTIDE SEQUENCE [LARGE SCALE GENOMIC DNA]</scope>
    <source>
        <strain evidence="5">R1DC9</strain>
    </source>
</reference>
<dbReference type="CDD" id="cd07389">
    <property type="entry name" value="MPP_PhoD"/>
    <property type="match status" value="1"/>
</dbReference>
<dbReference type="KEGG" id="fpf:DCC35_00425"/>
<organism evidence="4 5">
    <name type="scientific">Mangrovivirga cuniculi</name>
    <dbReference type="NCBI Taxonomy" id="2715131"/>
    <lineage>
        <taxon>Bacteria</taxon>
        <taxon>Pseudomonadati</taxon>
        <taxon>Bacteroidota</taxon>
        <taxon>Cytophagia</taxon>
        <taxon>Cytophagales</taxon>
        <taxon>Mangrovivirgaceae</taxon>
        <taxon>Mangrovivirga</taxon>
    </lineage>
</organism>
<evidence type="ECO:0000259" key="3">
    <source>
        <dbReference type="Pfam" id="PF25077"/>
    </source>
</evidence>
<dbReference type="Proteomes" id="UP000298616">
    <property type="component" value="Chromosome"/>
</dbReference>
<dbReference type="PROSITE" id="PS51257">
    <property type="entry name" value="PROKAR_LIPOPROTEIN"/>
    <property type="match status" value="1"/>
</dbReference>
<dbReference type="OrthoDB" id="9763616at2"/>
<keyword evidence="5" id="KW-1185">Reference proteome</keyword>
<evidence type="ECO:0000256" key="1">
    <source>
        <dbReference type="SAM" id="SignalP"/>
    </source>
</evidence>
<sequence length="445" mass="52013">MKKRNSAYCFLILLFSCLNINAQKVQSGPMVGYSTMKEVLLWIQTEEQAEVYFKYSEKGSSKNFQTATVETSEENAFVAKIIVKNLEEGKEYEYTPYINGKAFKPGYEMSFQTQTLWQWRKDPPELSFAAGSCFYVNEKEVDRPGKPYGSDFEILTSIHKDDPDFMVWMGDNTYLREVDWNSRSGIYHRYTHTRSLPELQPLLANTHHYAIWDDHDYGPNDADRSYWGKHMTEEAFNLFWGNLNTGLIEGEGVTNVFPWQDVEFFMLDNRWFRSANDDWDYEDRQIFGEKQLLWLREALVGSHASFKFIVMGGQALPENPRFERFSTFEEERQKFLKMLREINVPGIVILSGDIHHTEMNKMERDGYYPLYEITVSSLTAGTYALKPPYNNKYLLEETIVNEHNYGIFTVSGPRTERVLNIKVKGVNGELKWEKEITAEELSTKR</sequence>
<keyword evidence="1" id="KW-0732">Signal</keyword>
<dbReference type="SUPFAM" id="SSF56300">
    <property type="entry name" value="Metallo-dependent phosphatases"/>
    <property type="match status" value="1"/>
</dbReference>
<dbReference type="InterPro" id="IPR038607">
    <property type="entry name" value="PhoD-like_sf"/>
</dbReference>
<feature type="domain" description="DUF7800" evidence="3">
    <location>
        <begin position="24"/>
        <end position="114"/>
    </location>
</feature>
<feature type="chain" id="PRO_5020995357" evidence="1">
    <location>
        <begin position="23"/>
        <end position="445"/>
    </location>
</feature>
<dbReference type="RefSeq" id="WP_137088918.1">
    <property type="nucleotide sequence ID" value="NZ_CP028923.1"/>
</dbReference>
<proteinExistence type="predicted"/>
<dbReference type="Pfam" id="PF25077">
    <property type="entry name" value="DUF7800"/>
    <property type="match status" value="1"/>
</dbReference>
<dbReference type="PANTHER" id="PTHR33987:SF1">
    <property type="entry name" value="CALCINEURIN-LIKE METALLO-PHOSPHOESTERASE SUPERFAMILY PROTEIN"/>
    <property type="match status" value="1"/>
</dbReference>
<accession>A0A4D7JQP5</accession>
<dbReference type="InterPro" id="IPR029052">
    <property type="entry name" value="Metallo-depent_PP-like"/>
</dbReference>
<feature type="domain" description="PhoD-like phosphatase metallophosphatase" evidence="2">
    <location>
        <begin position="262"/>
        <end position="388"/>
    </location>
</feature>
<dbReference type="InterPro" id="IPR056702">
    <property type="entry name" value="DUF7800"/>
</dbReference>
<gene>
    <name evidence="4" type="ORF">DCC35_00425</name>
</gene>
<evidence type="ECO:0000313" key="5">
    <source>
        <dbReference type="Proteomes" id="UP000298616"/>
    </source>
</evidence>
<name>A0A4D7JQP5_9BACT</name>